<gene>
    <name evidence="1" type="ORF">ACFOZ1_11945</name>
</gene>
<dbReference type="Pfam" id="PF11116">
    <property type="entry name" value="DUF2624"/>
    <property type="match status" value="1"/>
</dbReference>
<organism evidence="1 2">
    <name type="scientific">Gracilibacillus marinus</name>
    <dbReference type="NCBI Taxonomy" id="630535"/>
    <lineage>
        <taxon>Bacteria</taxon>
        <taxon>Bacillati</taxon>
        <taxon>Bacillota</taxon>
        <taxon>Bacilli</taxon>
        <taxon>Bacillales</taxon>
        <taxon>Bacillaceae</taxon>
        <taxon>Gracilibacillus</taxon>
    </lineage>
</organism>
<accession>A0ABV8VXA9</accession>
<dbReference type="InterPro" id="IPR020277">
    <property type="entry name" value="DUF2624"/>
</dbReference>
<evidence type="ECO:0000313" key="1">
    <source>
        <dbReference type="EMBL" id="MFC4388512.1"/>
    </source>
</evidence>
<proteinExistence type="predicted"/>
<name>A0ABV8VXA9_9BACI</name>
<dbReference type="EMBL" id="JBHSDV010000003">
    <property type="protein sequence ID" value="MFC4388512.1"/>
    <property type="molecule type" value="Genomic_DNA"/>
</dbReference>
<dbReference type="Proteomes" id="UP001595880">
    <property type="component" value="Unassembled WGS sequence"/>
</dbReference>
<reference evidence="2" key="1">
    <citation type="journal article" date="2019" name="Int. J. Syst. Evol. Microbiol.">
        <title>The Global Catalogue of Microorganisms (GCM) 10K type strain sequencing project: providing services to taxonomists for standard genome sequencing and annotation.</title>
        <authorList>
            <consortium name="The Broad Institute Genomics Platform"/>
            <consortium name="The Broad Institute Genome Sequencing Center for Infectious Disease"/>
            <person name="Wu L."/>
            <person name="Ma J."/>
        </authorList>
    </citation>
    <scope>NUCLEOTIDE SEQUENCE [LARGE SCALE GENOMIC DNA]</scope>
    <source>
        <strain evidence="2">KACC 14058</strain>
    </source>
</reference>
<comment type="caution">
    <text evidence="1">The sequence shown here is derived from an EMBL/GenBank/DDBJ whole genome shotgun (WGS) entry which is preliminary data.</text>
</comment>
<dbReference type="RefSeq" id="WP_390199574.1">
    <property type="nucleotide sequence ID" value="NZ_JBHSDV010000003.1"/>
</dbReference>
<protein>
    <submittedName>
        <fullName evidence="1">DUF2624 family protein</fullName>
    </submittedName>
</protein>
<sequence length="93" mass="10975">MNSFKKMIMIRKLQTIQPSILLQYAKKYDIPISSQQAEIICEHLKENMYDPTKVSDRTAMLKKLAQITDMQTAKRCNQLFQQLIKQYGVENMF</sequence>
<evidence type="ECO:0000313" key="2">
    <source>
        <dbReference type="Proteomes" id="UP001595880"/>
    </source>
</evidence>
<keyword evidence="2" id="KW-1185">Reference proteome</keyword>